<evidence type="ECO:0000313" key="5">
    <source>
        <dbReference type="Proteomes" id="UP000001651"/>
    </source>
</evidence>
<gene>
    <name evidence="4" type="ordered locus">LSEI_2742</name>
</gene>
<protein>
    <submittedName>
        <fullName evidence="4">Transcriptional antiterminator, BglG family</fullName>
    </submittedName>
</protein>
<dbReference type="PANTHER" id="PTHR30185">
    <property type="entry name" value="CRYPTIC BETA-GLUCOSIDE BGL OPERON ANTITERMINATOR"/>
    <property type="match status" value="1"/>
</dbReference>
<dbReference type="PANTHER" id="PTHR30185:SF18">
    <property type="entry name" value="TRANSCRIPTIONAL REGULATOR MTLR"/>
    <property type="match status" value="1"/>
</dbReference>
<keyword evidence="1" id="KW-0805">Transcription regulation</keyword>
<evidence type="ECO:0000259" key="3">
    <source>
        <dbReference type="Pfam" id="PF05043"/>
    </source>
</evidence>
<dbReference type="Proteomes" id="UP000001651">
    <property type="component" value="Chromosome"/>
</dbReference>
<feature type="domain" description="Mga helix-turn-helix" evidence="3">
    <location>
        <begin position="98"/>
        <end position="144"/>
    </location>
</feature>
<dbReference type="PATRIC" id="fig|321967.11.peg.2688"/>
<evidence type="ECO:0000256" key="1">
    <source>
        <dbReference type="ARBA" id="ARBA00023015"/>
    </source>
</evidence>
<keyword evidence="2" id="KW-0804">Transcription</keyword>
<name>Q034B6_LACP3</name>
<sequence length="164" mass="18831">MSHQDDYEEDIRKTIAFIYTHQMTHYSDLVANLKVSRKKIAAYLDEIDQRLLGSKVQLVRKRNQGIYFEGDTEQIAEIFHIPSNYDGLDVHGRRSIITLNLIMQNSFVKMDNLADDYFVSRSTLERDLKAIKREVSKFGLSVSSTVNGIAIKKLSAIGIRFDTL</sequence>
<dbReference type="InterPro" id="IPR036388">
    <property type="entry name" value="WH-like_DNA-bd_sf"/>
</dbReference>
<organism evidence="4 5">
    <name type="scientific">Lacticaseibacillus paracasei (strain ATCC 334 / BCRC 17002 / CCUG 31169 / CIP 107868 / KCTC 3260 / NRRL B-441)</name>
    <name type="common">Lactobacillus paracasei</name>
    <dbReference type="NCBI Taxonomy" id="321967"/>
    <lineage>
        <taxon>Bacteria</taxon>
        <taxon>Bacillati</taxon>
        <taxon>Bacillota</taxon>
        <taxon>Bacilli</taxon>
        <taxon>Lactobacillales</taxon>
        <taxon>Lactobacillaceae</taxon>
        <taxon>Lacticaseibacillus</taxon>
    </lineage>
</organism>
<reference evidence="4 5" key="1">
    <citation type="journal article" date="2006" name="Proc. Natl. Acad. Sci. U.S.A.">
        <title>Comparative genomics of the lactic acid bacteria.</title>
        <authorList>
            <person name="Makarova K."/>
            <person name="Slesarev A."/>
            <person name="Wolf Y."/>
            <person name="Sorokin A."/>
            <person name="Mirkin B."/>
            <person name="Koonin E."/>
            <person name="Pavlov A."/>
            <person name="Pavlova N."/>
            <person name="Karamychev V."/>
            <person name="Polouchine N."/>
            <person name="Shakhova V."/>
            <person name="Grigoriev I."/>
            <person name="Lou Y."/>
            <person name="Rohksar D."/>
            <person name="Lucas S."/>
            <person name="Huang K."/>
            <person name="Goodstein D.M."/>
            <person name="Hawkins T."/>
            <person name="Plengvidhya V."/>
            <person name="Welker D."/>
            <person name="Hughes J."/>
            <person name="Goh Y."/>
            <person name="Benson A."/>
            <person name="Baldwin K."/>
            <person name="Lee J.H."/>
            <person name="Diaz-Muniz I."/>
            <person name="Dosti B."/>
            <person name="Smeianov V."/>
            <person name="Wechter W."/>
            <person name="Barabote R."/>
            <person name="Lorca G."/>
            <person name="Altermann E."/>
            <person name="Barrangou R."/>
            <person name="Ganesan B."/>
            <person name="Xie Y."/>
            <person name="Rawsthorne H."/>
            <person name="Tamir D."/>
            <person name="Parker C."/>
            <person name="Breidt F."/>
            <person name="Broadbent J."/>
            <person name="Hutkins R."/>
            <person name="O'Sullivan D."/>
            <person name="Steele J."/>
            <person name="Unlu G."/>
            <person name="Saier M."/>
            <person name="Klaenhammer T."/>
            <person name="Richardson P."/>
            <person name="Kozyavkin S."/>
            <person name="Weimer B."/>
            <person name="Mills D."/>
        </authorList>
    </citation>
    <scope>NUCLEOTIDE SEQUENCE [LARGE SCALE GENOMIC DNA]</scope>
    <source>
        <strain evidence="5">ATCC 334 / BCRC 17002 / CCUG 31169 / CIP 107868 / KCTC 3260 / NRRL B-441</strain>
    </source>
</reference>
<keyword evidence="5" id="KW-1185">Reference proteome</keyword>
<evidence type="ECO:0000256" key="2">
    <source>
        <dbReference type="ARBA" id="ARBA00023163"/>
    </source>
</evidence>
<dbReference type="InterPro" id="IPR050661">
    <property type="entry name" value="BglG_antiterminators"/>
</dbReference>
<dbReference type="STRING" id="321967.LSEI_2742"/>
<dbReference type="RefSeq" id="WP_011674997.1">
    <property type="nucleotide sequence ID" value="NC_008526.1"/>
</dbReference>
<dbReference type="InterPro" id="IPR007737">
    <property type="entry name" value="Mga_HTH"/>
</dbReference>
<proteinExistence type="predicted"/>
<dbReference type="EMBL" id="CP000423">
    <property type="protein sequence ID" value="ABJ71456.1"/>
    <property type="molecule type" value="Genomic_DNA"/>
</dbReference>
<dbReference type="HOGENOM" id="CLU_1616909_0_0_9"/>
<accession>Q034B6</accession>
<dbReference type="Gene3D" id="1.10.10.10">
    <property type="entry name" value="Winged helix-like DNA-binding domain superfamily/Winged helix DNA-binding domain"/>
    <property type="match status" value="1"/>
</dbReference>
<dbReference type="PaxDb" id="321967-LSEI_2742"/>
<dbReference type="KEGG" id="lca:LSEI_2742"/>
<evidence type="ECO:0000313" key="4">
    <source>
        <dbReference type="EMBL" id="ABJ71456.1"/>
    </source>
</evidence>
<dbReference type="AlphaFoldDB" id="Q034B6"/>
<dbReference type="Pfam" id="PF05043">
    <property type="entry name" value="Mga"/>
    <property type="match status" value="1"/>
</dbReference>